<comment type="caution">
    <text evidence="1">The sequence shown here is derived from an EMBL/GenBank/DDBJ whole genome shotgun (WGS) entry which is preliminary data.</text>
</comment>
<dbReference type="OrthoDB" id="3693689at2"/>
<gene>
    <name evidence="1" type="ORF">GU90_11395</name>
</gene>
<reference evidence="1 2" key="1">
    <citation type="submission" date="2014-06" db="EMBL/GenBank/DDBJ databases">
        <title>Saccharopolyspora rectivirgula DSM-43113 Genome sequencing.</title>
        <authorList>
            <person name="Barrera C."/>
            <person name="Millon L."/>
            <person name="Rognon B."/>
            <person name="Zaugg C."/>
            <person name="Monod M."/>
        </authorList>
    </citation>
    <scope>NUCLEOTIDE SEQUENCE [LARGE SCALE GENOMIC DNA]</scope>
    <source>
        <strain evidence="1 2">DSM 43113</strain>
    </source>
</reference>
<dbReference type="RefSeq" id="WP_029719911.1">
    <property type="nucleotide sequence ID" value="NZ_JAJUIW010000052.1"/>
</dbReference>
<dbReference type="eggNOG" id="ENOG502ZEF0">
    <property type="taxonomic scope" value="Bacteria"/>
</dbReference>
<dbReference type="EMBL" id="JNVU01000029">
    <property type="protein sequence ID" value="KEI44080.1"/>
    <property type="molecule type" value="Genomic_DNA"/>
</dbReference>
<evidence type="ECO:0000313" key="2">
    <source>
        <dbReference type="Proteomes" id="UP000031419"/>
    </source>
</evidence>
<evidence type="ECO:0000313" key="1">
    <source>
        <dbReference type="EMBL" id="KEI44080.1"/>
    </source>
</evidence>
<dbReference type="STRING" id="28042.GU90_11395"/>
<organism evidence="1 2">
    <name type="scientific">Saccharopolyspora rectivirgula</name>
    <dbReference type="NCBI Taxonomy" id="28042"/>
    <lineage>
        <taxon>Bacteria</taxon>
        <taxon>Bacillati</taxon>
        <taxon>Actinomycetota</taxon>
        <taxon>Actinomycetes</taxon>
        <taxon>Pseudonocardiales</taxon>
        <taxon>Pseudonocardiaceae</taxon>
        <taxon>Saccharopolyspora</taxon>
    </lineage>
</organism>
<protein>
    <recommendedName>
        <fullName evidence="3">Biotin attachment protein</fullName>
    </recommendedName>
</protein>
<keyword evidence="2" id="KW-1185">Reference proteome</keyword>
<proteinExistence type="predicted"/>
<name>A0A073AXF7_9PSEU</name>
<accession>A0A073AXF7</accession>
<dbReference type="Proteomes" id="UP000031419">
    <property type="component" value="Unassembled WGS sequence"/>
</dbReference>
<dbReference type="AlphaFoldDB" id="A0A073AXF7"/>
<sequence>MTELLFPELRRDPQEAGLARGVLMRWLADDGSPVQVGDRLAQVRLEGEATGRTVGWVSALATGTLWHQVRPGEVLIPGAVVGLID</sequence>
<evidence type="ECO:0008006" key="3">
    <source>
        <dbReference type="Google" id="ProtNLM"/>
    </source>
</evidence>